<evidence type="ECO:0000313" key="10">
    <source>
        <dbReference type="EMBL" id="MCA6077260.1"/>
    </source>
</evidence>
<evidence type="ECO:0000256" key="3">
    <source>
        <dbReference type="ARBA" id="ARBA00011738"/>
    </source>
</evidence>
<dbReference type="EMBL" id="JAIXNE010000004">
    <property type="protein sequence ID" value="MCA6077260.1"/>
    <property type="molecule type" value="Genomic_DNA"/>
</dbReference>
<comment type="caution">
    <text evidence="8">The sequence shown here is derived from an EMBL/GenBank/DDBJ whole genome shotgun (WGS) entry which is preliminary data.</text>
</comment>
<sequence length="295" mass="34138">MLTKENIAESYRDLQKRIIGGLESADGQGSFETDTWERPGGGGGISRVIRNGRIIEKGGVNFSEVYGETPDNILRSMDLPKADFFATGVSIVLHPKNPMVPIIHMNVRYFEMTSGHWWFGGGIDLTPHYVNREDARYFHQSLKDVCDRYDSGYYPKFKKWADDYFYLKHREETRGIGGIFFDRLDGNKTHIHDFTIALGDLFAPLYAHFMKKNHEIEYGEKEVNWQRLRRGRYVEFNLVWDRGTKFGLETNGRTESILMSLPPLAGWEYNAVPESGSREHKTLQLLKKDINWLSE</sequence>
<keyword evidence="11" id="KW-1185">Reference proteome</keyword>
<dbReference type="GO" id="GO:0004109">
    <property type="term" value="F:coproporphyrinogen oxidase activity"/>
    <property type="evidence" value="ECO:0007669"/>
    <property type="project" value="UniProtKB-EC"/>
</dbReference>
<evidence type="ECO:0000256" key="2">
    <source>
        <dbReference type="ARBA" id="ARBA00010644"/>
    </source>
</evidence>
<comment type="similarity">
    <text evidence="2">Belongs to the aerobic coproporphyrinogen-III oxidase family.</text>
</comment>
<dbReference type="Pfam" id="PF01218">
    <property type="entry name" value="Coprogen_oxidas"/>
    <property type="match status" value="1"/>
</dbReference>
<comment type="subunit">
    <text evidence="3">Homodimer.</text>
</comment>
<evidence type="ECO:0000313" key="8">
    <source>
        <dbReference type="EMBL" id="MCA6074955.1"/>
    </source>
</evidence>
<dbReference type="EMBL" id="JAIXNE010000003">
    <property type="protein sequence ID" value="MCA6076132.1"/>
    <property type="molecule type" value="Genomic_DNA"/>
</dbReference>
<dbReference type="AlphaFoldDB" id="A0A9X1HN33"/>
<dbReference type="Proteomes" id="UP001139409">
    <property type="component" value="Unassembled WGS sequence"/>
</dbReference>
<dbReference type="InterPro" id="IPR018375">
    <property type="entry name" value="Coprogen_oxidase_CS"/>
</dbReference>
<gene>
    <name evidence="8" type="primary">hemF</name>
    <name evidence="8" type="ORF">LDX50_08745</name>
    <name evidence="9" type="ORF">LDX50_14715</name>
    <name evidence="10" type="ORF">LDX50_20435</name>
</gene>
<name>A0A9X1HN33_9BACT</name>
<reference evidence="8" key="1">
    <citation type="submission" date="2021-09" db="EMBL/GenBank/DDBJ databases">
        <title>Fulvivirga sp. isolated from coastal sediment.</title>
        <authorList>
            <person name="Yu H."/>
        </authorList>
    </citation>
    <scope>NUCLEOTIDE SEQUENCE</scope>
    <source>
        <strain evidence="8">1062</strain>
    </source>
</reference>
<dbReference type="InterPro" id="IPR036406">
    <property type="entry name" value="Coprogen_oxidase_aer_sf"/>
</dbReference>
<dbReference type="InterPro" id="IPR001260">
    <property type="entry name" value="Coprogen_oxidase_aer"/>
</dbReference>
<dbReference type="PRINTS" id="PR00073">
    <property type="entry name" value="COPRGNOXDASE"/>
</dbReference>
<dbReference type="PROSITE" id="PS01021">
    <property type="entry name" value="COPROGEN_OXIDASE"/>
    <property type="match status" value="1"/>
</dbReference>
<keyword evidence="7" id="KW-0627">Porphyrin biosynthesis</keyword>
<dbReference type="EMBL" id="JAIXNE010000002">
    <property type="protein sequence ID" value="MCA6074955.1"/>
    <property type="molecule type" value="Genomic_DNA"/>
</dbReference>
<organism evidence="8 11">
    <name type="scientific">Fulvivirga sedimenti</name>
    <dbReference type="NCBI Taxonomy" id="2879465"/>
    <lineage>
        <taxon>Bacteria</taxon>
        <taxon>Pseudomonadati</taxon>
        <taxon>Bacteroidota</taxon>
        <taxon>Cytophagia</taxon>
        <taxon>Cytophagales</taxon>
        <taxon>Fulvivirgaceae</taxon>
        <taxon>Fulvivirga</taxon>
    </lineage>
</organism>
<evidence type="ECO:0000256" key="4">
    <source>
        <dbReference type="ARBA" id="ARBA00012869"/>
    </source>
</evidence>
<dbReference type="SUPFAM" id="SSF102886">
    <property type="entry name" value="Coproporphyrinogen III oxidase"/>
    <property type="match status" value="1"/>
</dbReference>
<evidence type="ECO:0000256" key="1">
    <source>
        <dbReference type="ARBA" id="ARBA00005168"/>
    </source>
</evidence>
<dbReference type="GO" id="GO:0006782">
    <property type="term" value="P:protoporphyrinogen IX biosynthetic process"/>
    <property type="evidence" value="ECO:0007669"/>
    <property type="project" value="TreeGrafter"/>
</dbReference>
<evidence type="ECO:0000256" key="5">
    <source>
        <dbReference type="ARBA" id="ARBA00023002"/>
    </source>
</evidence>
<keyword evidence="6" id="KW-0350">Heme biosynthesis</keyword>
<protein>
    <recommendedName>
        <fullName evidence="4">coproporphyrinogen oxidase</fullName>
        <ecNumber evidence="4">1.3.3.3</ecNumber>
    </recommendedName>
</protein>
<accession>A0A9X1HN33</accession>
<evidence type="ECO:0000313" key="11">
    <source>
        <dbReference type="Proteomes" id="UP001139409"/>
    </source>
</evidence>
<dbReference type="NCBIfam" id="NF003727">
    <property type="entry name" value="PRK05330.1"/>
    <property type="match status" value="1"/>
</dbReference>
<dbReference type="GO" id="GO:0005737">
    <property type="term" value="C:cytoplasm"/>
    <property type="evidence" value="ECO:0007669"/>
    <property type="project" value="TreeGrafter"/>
</dbReference>
<dbReference type="EC" id="1.3.3.3" evidence="4"/>
<evidence type="ECO:0000256" key="7">
    <source>
        <dbReference type="ARBA" id="ARBA00023244"/>
    </source>
</evidence>
<keyword evidence="5 8" id="KW-0560">Oxidoreductase</keyword>
<proteinExistence type="inferred from homology"/>
<dbReference type="Gene3D" id="3.40.1500.10">
    <property type="entry name" value="Coproporphyrinogen III oxidase, aerobic"/>
    <property type="match status" value="1"/>
</dbReference>
<dbReference type="PANTHER" id="PTHR10755:SF0">
    <property type="entry name" value="OXYGEN-DEPENDENT COPROPORPHYRINOGEN-III OXIDASE, MITOCHONDRIAL"/>
    <property type="match status" value="1"/>
</dbReference>
<evidence type="ECO:0000256" key="6">
    <source>
        <dbReference type="ARBA" id="ARBA00023133"/>
    </source>
</evidence>
<dbReference type="PIRSF" id="PIRSF000166">
    <property type="entry name" value="Coproporphyri_ox"/>
    <property type="match status" value="1"/>
</dbReference>
<dbReference type="PANTHER" id="PTHR10755">
    <property type="entry name" value="COPROPORPHYRINOGEN III OXIDASE, MITOCHONDRIAL"/>
    <property type="match status" value="1"/>
</dbReference>
<evidence type="ECO:0000313" key="9">
    <source>
        <dbReference type="EMBL" id="MCA6076132.1"/>
    </source>
</evidence>
<dbReference type="RefSeq" id="WP_225698064.1">
    <property type="nucleotide sequence ID" value="NZ_JAIXNE010000002.1"/>
</dbReference>
<comment type="pathway">
    <text evidence="1">Porphyrin-containing compound metabolism; protoporphyrin-IX biosynthesis; protoporphyrinogen-IX from coproporphyrinogen-III (O2 route): step 1/1.</text>
</comment>